<dbReference type="AlphaFoldDB" id="A0A562DGY8"/>
<reference evidence="1 2" key="1">
    <citation type="submission" date="2019-07" db="EMBL/GenBank/DDBJ databases">
        <title>Genome sequencing of lignin-degrading bacterial isolates.</title>
        <authorList>
            <person name="Gladden J."/>
        </authorList>
    </citation>
    <scope>NUCLEOTIDE SEQUENCE [LARGE SCALE GENOMIC DNA]</scope>
    <source>
        <strain evidence="1 2">J45</strain>
    </source>
</reference>
<organism evidence="1 2">
    <name type="scientific">Rhodococcus rhodochrous J45</name>
    <dbReference type="NCBI Taxonomy" id="935266"/>
    <lineage>
        <taxon>Bacteria</taxon>
        <taxon>Bacillati</taxon>
        <taxon>Actinomycetota</taxon>
        <taxon>Actinomycetes</taxon>
        <taxon>Mycobacteriales</taxon>
        <taxon>Nocardiaceae</taxon>
        <taxon>Rhodococcus</taxon>
    </lineage>
</organism>
<protein>
    <submittedName>
        <fullName evidence="1">Uncharacterized protein</fullName>
    </submittedName>
</protein>
<comment type="caution">
    <text evidence="1">The sequence shown here is derived from an EMBL/GenBank/DDBJ whole genome shotgun (WGS) entry which is preliminary data.</text>
</comment>
<name>A0A562DGY8_RHORH</name>
<proteinExistence type="predicted"/>
<dbReference type="Proteomes" id="UP000317573">
    <property type="component" value="Unassembled WGS sequence"/>
</dbReference>
<accession>A0A562DGY8</accession>
<gene>
    <name evidence="1" type="ORF">L618_006700000010</name>
</gene>
<dbReference type="EMBL" id="VLJT01000069">
    <property type="protein sequence ID" value="TWH08896.1"/>
    <property type="molecule type" value="Genomic_DNA"/>
</dbReference>
<evidence type="ECO:0000313" key="1">
    <source>
        <dbReference type="EMBL" id="TWH08896.1"/>
    </source>
</evidence>
<evidence type="ECO:0000313" key="2">
    <source>
        <dbReference type="Proteomes" id="UP000317573"/>
    </source>
</evidence>
<sequence>MEFYGPDGFTFDLAHDGVPMQFKGSRISWDGDFEQHILRFVCVCGLTAEIHTREMDGGPEAVRRRSGRE</sequence>